<evidence type="ECO:0000313" key="1">
    <source>
        <dbReference type="EMBL" id="GAG73594.1"/>
    </source>
</evidence>
<sequence length="68" mass="7918">MNAKKYSQKIIVVYGERCYLDPDNPFRDIDQIIREHGAGISRIQARSCIDMLASAEERERISEGRKIY</sequence>
<gene>
    <name evidence="1" type="ORF">S01H4_06125</name>
</gene>
<comment type="caution">
    <text evidence="1">The sequence shown here is derived from an EMBL/GenBank/DDBJ whole genome shotgun (WGS) entry which is preliminary data.</text>
</comment>
<protein>
    <submittedName>
        <fullName evidence="1">Uncharacterized protein</fullName>
    </submittedName>
</protein>
<organism evidence="1">
    <name type="scientific">marine sediment metagenome</name>
    <dbReference type="NCBI Taxonomy" id="412755"/>
    <lineage>
        <taxon>unclassified sequences</taxon>
        <taxon>metagenomes</taxon>
        <taxon>ecological metagenomes</taxon>
    </lineage>
</organism>
<proteinExistence type="predicted"/>
<name>X0ZVT5_9ZZZZ</name>
<dbReference type="EMBL" id="BART01001849">
    <property type="protein sequence ID" value="GAG73594.1"/>
    <property type="molecule type" value="Genomic_DNA"/>
</dbReference>
<reference evidence="1" key="1">
    <citation type="journal article" date="2014" name="Front. Microbiol.">
        <title>High frequency of phylogenetically diverse reductive dehalogenase-homologous genes in deep subseafloor sedimentary metagenomes.</title>
        <authorList>
            <person name="Kawai M."/>
            <person name="Futagami T."/>
            <person name="Toyoda A."/>
            <person name="Takaki Y."/>
            <person name="Nishi S."/>
            <person name="Hori S."/>
            <person name="Arai W."/>
            <person name="Tsubouchi T."/>
            <person name="Morono Y."/>
            <person name="Uchiyama I."/>
            <person name="Ito T."/>
            <person name="Fujiyama A."/>
            <person name="Inagaki F."/>
            <person name="Takami H."/>
        </authorList>
    </citation>
    <scope>NUCLEOTIDE SEQUENCE</scope>
    <source>
        <strain evidence="1">Expedition CK06-06</strain>
    </source>
</reference>
<accession>X0ZVT5</accession>
<dbReference type="AlphaFoldDB" id="X0ZVT5"/>